<protein>
    <submittedName>
        <fullName evidence="1">Uncharacterized protein</fullName>
    </submittedName>
</protein>
<name>A0A151ZFZ2_TIELA</name>
<reference evidence="1 2" key="1">
    <citation type="submission" date="2015-12" db="EMBL/GenBank/DDBJ databases">
        <title>Dictyostelia acquired genes for synthesis and detection of signals that induce cell-type specialization by lateral gene transfer from prokaryotes.</title>
        <authorList>
            <person name="Gloeckner G."/>
            <person name="Schaap P."/>
        </authorList>
    </citation>
    <scope>NUCLEOTIDE SEQUENCE [LARGE SCALE GENOMIC DNA]</scope>
    <source>
        <strain evidence="1 2">TK</strain>
    </source>
</reference>
<dbReference type="Proteomes" id="UP000076078">
    <property type="component" value="Unassembled WGS sequence"/>
</dbReference>
<sequence>MSLFDSSDDESDYYLNYSDYDSDGDRYIVVSRTNPIATTTTENRVKHDYKDLDTLYQNLKEYAFGSFPWRNEPQLFNETVFRDFLAYSTNYFSTMIEEIPSCYPNKFSYRELLNGYERSKDPVILLTSLFKEEMTKIDQKQYYKGIHYRNGALAHILKYYKDGTLLYEIFDYIFRTKLFQDRSLITYKSELLPISSIIDSISTIKEAKKSVEKVYNTIMAIIENVYPDAQVKTKATKKNTTWTNSTIQDDKKKKEKPYKAIDFSLDFIESILKLIADDSKASVNISTFVTFICQRVLPTISSELLETLREKLMKVIPIIFKYSTGIPDGEHRSIGYKNLSVFKDRFGKQFIEEHSFQYFLSWVERQSKPLDYIFAAYSASVLDAIGVDSPVISKNIEVIYDTMCAFYTFPKLKLTTLLTMNTFFAPIIKRYQKLSDTNAAMIYKGLSIYIPNNFTLHVLYMLEVLAITNPLFIKDHLGEIFLRLNPNLKRPGASHLLGTILVALDDHFRSHPKFQEFYQAIQKSYANEPTGNFYLEALVKFNREPASLLKFTSCSGRRYFWEEAYQNSKQHFYLYEKLKELPDKDITKEEKTKIFEIFKFGFTELLKVPEHLNPDKLILQYAKTKKEILQTLSYAALENLFIQLAPQYAQSELGKECVNILLDNLLKPSNPQSEPNYSQARTYLSQLTRYMNVDTKVKTLLENDKLLFVSKEFESQLPTVARLFVSLNDFPQYFLSFLEKQDYYSDRTFVFLTKLVKYIMIKNPNMIRSFDNVNPSSYFSILFEKSLSNDYRSIVNSVQCFKYCTDYKLPKKIIDNLLKQFKVSGTIVKKMVVKKIKKHNIAALSFMLDEYYLKFRVEEESERTGSYVPNTILQNILRFIYIDKSVEFRELFHMALISKSFLLESKKLLSKMRTVRMTIRDTISTDPLSMFPEDIYHMNYSDLQFIPWKKAVERFFTLPSLHIDQPFYYRVTSNLDVLTHLEITQRVHENQHPNIPFLGYQQMFKFTSNLITLKFRILTIWDEKVESCFTTLLEKNKNLKLVKIYLKQFNYDKTNMLPLFELLKKHQVTMESEKKPFIFKLILDGCVPQTPILAKYCEFIYRINSTSSYDFESLSNQDTTDFIRLEKLKCNPISSDRFNFLMAPHLKYLTFFVKSDDPFSAVKEFIKYFSSTITTLKVLNEKAYKGTSTFDKPGKLKSFFNDLPQNIQKVIVCRTNGASTVSPNLDLTSIKNGFVLINEQNRTIFRRINN</sequence>
<keyword evidence="2" id="KW-1185">Reference proteome</keyword>
<gene>
    <name evidence="1" type="ORF">DLAC_05414</name>
</gene>
<dbReference type="EMBL" id="LODT01000028">
    <property type="protein sequence ID" value="KYQ92829.1"/>
    <property type="molecule type" value="Genomic_DNA"/>
</dbReference>
<comment type="caution">
    <text evidence="1">The sequence shown here is derived from an EMBL/GenBank/DDBJ whole genome shotgun (WGS) entry which is preliminary data.</text>
</comment>
<proteinExistence type="predicted"/>
<accession>A0A151ZFZ2</accession>
<dbReference type="InParanoid" id="A0A151ZFZ2"/>
<evidence type="ECO:0000313" key="1">
    <source>
        <dbReference type="EMBL" id="KYQ92829.1"/>
    </source>
</evidence>
<evidence type="ECO:0000313" key="2">
    <source>
        <dbReference type="Proteomes" id="UP000076078"/>
    </source>
</evidence>
<organism evidence="1 2">
    <name type="scientific">Tieghemostelium lacteum</name>
    <name type="common">Slime mold</name>
    <name type="synonym">Dictyostelium lacteum</name>
    <dbReference type="NCBI Taxonomy" id="361077"/>
    <lineage>
        <taxon>Eukaryota</taxon>
        <taxon>Amoebozoa</taxon>
        <taxon>Evosea</taxon>
        <taxon>Eumycetozoa</taxon>
        <taxon>Dictyostelia</taxon>
        <taxon>Dictyosteliales</taxon>
        <taxon>Raperosteliaceae</taxon>
        <taxon>Tieghemostelium</taxon>
    </lineage>
</organism>
<dbReference type="AlphaFoldDB" id="A0A151ZFZ2"/>